<evidence type="ECO:0000256" key="1">
    <source>
        <dbReference type="SAM" id="MobiDB-lite"/>
    </source>
</evidence>
<dbReference type="SUPFAM" id="SSF50129">
    <property type="entry name" value="GroES-like"/>
    <property type="match status" value="1"/>
</dbReference>
<proteinExistence type="predicted"/>
<dbReference type="Gene3D" id="3.40.50.720">
    <property type="entry name" value="NAD(P)-binding Rossmann-like Domain"/>
    <property type="match status" value="1"/>
</dbReference>
<dbReference type="EMBL" id="JAPCWZ010000010">
    <property type="protein sequence ID" value="KAK8849045.1"/>
    <property type="molecule type" value="Genomic_DNA"/>
</dbReference>
<organism evidence="3 4">
    <name type="scientific">Apiospora arundinis</name>
    <dbReference type="NCBI Taxonomy" id="335852"/>
    <lineage>
        <taxon>Eukaryota</taxon>
        <taxon>Fungi</taxon>
        <taxon>Dikarya</taxon>
        <taxon>Ascomycota</taxon>
        <taxon>Pezizomycotina</taxon>
        <taxon>Sordariomycetes</taxon>
        <taxon>Xylariomycetidae</taxon>
        <taxon>Amphisphaeriales</taxon>
        <taxon>Apiosporaceae</taxon>
        <taxon>Apiospora</taxon>
    </lineage>
</organism>
<dbReference type="Pfam" id="PF13602">
    <property type="entry name" value="ADH_zinc_N_2"/>
    <property type="match status" value="1"/>
</dbReference>
<feature type="region of interest" description="Disordered" evidence="1">
    <location>
        <begin position="1"/>
        <end position="22"/>
    </location>
</feature>
<comment type="caution">
    <text evidence="3">The sequence shown here is derived from an EMBL/GenBank/DDBJ whole genome shotgun (WGS) entry which is preliminary data.</text>
</comment>
<dbReference type="Proteomes" id="UP001390339">
    <property type="component" value="Unassembled WGS sequence"/>
</dbReference>
<dbReference type="PANTHER" id="PTHR11695">
    <property type="entry name" value="ALCOHOL DEHYDROGENASE RELATED"/>
    <property type="match status" value="1"/>
</dbReference>
<dbReference type="Pfam" id="PF08240">
    <property type="entry name" value="ADH_N"/>
    <property type="match status" value="1"/>
</dbReference>
<evidence type="ECO:0000313" key="3">
    <source>
        <dbReference type="EMBL" id="KAK8849045.1"/>
    </source>
</evidence>
<feature type="domain" description="Enoyl reductase (ER)" evidence="2">
    <location>
        <begin position="10"/>
        <end position="358"/>
    </location>
</feature>
<feature type="compositionally biased region" description="Polar residues" evidence="1">
    <location>
        <begin position="1"/>
        <end position="10"/>
    </location>
</feature>
<dbReference type="SMART" id="SM00829">
    <property type="entry name" value="PKS_ER"/>
    <property type="match status" value="1"/>
</dbReference>
<dbReference type="InterPro" id="IPR020843">
    <property type="entry name" value="ER"/>
</dbReference>
<dbReference type="Gene3D" id="3.90.180.10">
    <property type="entry name" value="Medium-chain alcohol dehydrogenases, catalytic domain"/>
    <property type="match status" value="1"/>
</dbReference>
<protein>
    <submittedName>
        <fullName evidence="3">NAD(P)-binding protein</fullName>
    </submittedName>
</protein>
<reference evidence="3 4" key="1">
    <citation type="journal article" date="2024" name="IMA Fungus">
        <title>Apiospora arundinis, a panoply of carbohydrate-active enzymes and secondary metabolites.</title>
        <authorList>
            <person name="Sorensen T."/>
            <person name="Petersen C."/>
            <person name="Muurmann A.T."/>
            <person name="Christiansen J.V."/>
            <person name="Brundto M.L."/>
            <person name="Overgaard C.K."/>
            <person name="Boysen A.T."/>
            <person name="Wollenberg R.D."/>
            <person name="Larsen T.O."/>
            <person name="Sorensen J.L."/>
            <person name="Nielsen K.L."/>
            <person name="Sondergaard T.E."/>
        </authorList>
    </citation>
    <scope>NUCLEOTIDE SEQUENCE [LARGE SCALE GENOMIC DNA]</scope>
    <source>
        <strain evidence="3 4">AAU 773</strain>
    </source>
</reference>
<accession>A0ABR2HMA4</accession>
<dbReference type="PANTHER" id="PTHR11695:SF294">
    <property type="entry name" value="RETICULON-4-INTERACTING PROTEIN 1, MITOCHONDRIAL"/>
    <property type="match status" value="1"/>
</dbReference>
<dbReference type="InterPro" id="IPR036291">
    <property type="entry name" value="NAD(P)-bd_dom_sf"/>
</dbReference>
<dbReference type="SUPFAM" id="SSF51735">
    <property type="entry name" value="NAD(P)-binding Rossmann-fold domains"/>
    <property type="match status" value="1"/>
</dbReference>
<evidence type="ECO:0000259" key="2">
    <source>
        <dbReference type="SMART" id="SM00829"/>
    </source>
</evidence>
<dbReference type="InterPro" id="IPR011032">
    <property type="entry name" value="GroES-like_sf"/>
</dbReference>
<gene>
    <name evidence="3" type="ORF">PGQ11_015525</name>
</gene>
<sequence>MRAWTSTKTGLQLDAHRPSPAPAASAVPGAHLLLRVRYAGLNPADLALMATFPAWLPWRRNPIVGLDFVGEVIAAGPQAAQASSSPDVAKAGTLVCGALGVRQAFFGAGTLGEVLMVPADLVAAVPQRFLSARNGGGEGESIRAAVAMGVTGQTAALVLREAEARGKGRIAEWAGKRVLVNGASGGVGSILVHVLKNRGAHVVGVCSGANEEMVRKLGADEVIDYKVHQDVYGFIAESTPKDQQFDLVVDCVGDDNLYTRCLGYLKLEGRFLCITGGPSQGVYPFLMHQIRPVFLGGTPRSYKILGMGPSGAGAREVADWAEKGYLKEVAIDSEFTMDEVPKAYERVESKRARGKVVIRISE</sequence>
<dbReference type="InterPro" id="IPR050700">
    <property type="entry name" value="YIM1/Zinc_Alcohol_DH_Fams"/>
</dbReference>
<name>A0ABR2HMA4_9PEZI</name>
<dbReference type="CDD" id="cd08267">
    <property type="entry name" value="MDR1"/>
    <property type="match status" value="1"/>
</dbReference>
<keyword evidence="4" id="KW-1185">Reference proteome</keyword>
<evidence type="ECO:0000313" key="4">
    <source>
        <dbReference type="Proteomes" id="UP001390339"/>
    </source>
</evidence>
<dbReference type="InterPro" id="IPR013154">
    <property type="entry name" value="ADH-like_N"/>
</dbReference>